<dbReference type="RefSeq" id="WP_214442007.1">
    <property type="nucleotide sequence ID" value="NZ_JAECZB010000097.1"/>
</dbReference>
<name>A0A8J7HID0_9CYAN</name>
<proteinExistence type="predicted"/>
<evidence type="ECO:0000313" key="1">
    <source>
        <dbReference type="EMBL" id="MBH8555807.1"/>
    </source>
</evidence>
<dbReference type="AlphaFoldDB" id="A0A8J7HID0"/>
<reference evidence="1 2" key="1">
    <citation type="journal article" date="2021" name="Int. J. Syst. Evol. Microbiol.">
        <title>Amazonocrinis nigriterrae gen. nov., sp. nov., Atlanticothrix silvestris gen. nov., sp. nov. and Dendronalium phyllosphericum gen. nov., sp. nov., nostocacean cyanobacteria from Brazilian environments.</title>
        <authorList>
            <person name="Alvarenga D.O."/>
            <person name="Andreote A.P.D."/>
            <person name="Branco L.H.Z."/>
            <person name="Delbaje E."/>
            <person name="Cruz R.B."/>
            <person name="Varani A.M."/>
            <person name="Fiore M.F."/>
        </authorList>
    </citation>
    <scope>NUCLEOTIDE SEQUENCE [LARGE SCALE GENOMIC DNA]</scope>
    <source>
        <strain evidence="1 2">CENA357</strain>
    </source>
</reference>
<gene>
    <name evidence="1" type="ORF">I8751_26360</name>
</gene>
<accession>A0A8J7HID0</accession>
<organism evidence="1 2">
    <name type="scientific">Atlanticothrix silvestris CENA357</name>
    <dbReference type="NCBI Taxonomy" id="1725252"/>
    <lineage>
        <taxon>Bacteria</taxon>
        <taxon>Bacillati</taxon>
        <taxon>Cyanobacteriota</taxon>
        <taxon>Cyanophyceae</taxon>
        <taxon>Nostocales</taxon>
        <taxon>Nodulariaceae</taxon>
        <taxon>Atlanticothrix</taxon>
        <taxon>Atlanticothrix silvestris</taxon>
    </lineage>
</organism>
<protein>
    <submittedName>
        <fullName evidence="1">Uncharacterized protein</fullName>
    </submittedName>
</protein>
<sequence>MKTKTEEFIKLLDQAIKIAEQIRTEQQIKQPEFGHSERLNHLVNNLQSVRDKTLNGNLEPSAGVSTLGLAREVADWIEPLDSPLLKVVGAIEEYYQKYL</sequence>
<dbReference type="Proteomes" id="UP000599391">
    <property type="component" value="Unassembled WGS sequence"/>
</dbReference>
<keyword evidence="2" id="KW-1185">Reference proteome</keyword>
<evidence type="ECO:0000313" key="2">
    <source>
        <dbReference type="Proteomes" id="UP000599391"/>
    </source>
</evidence>
<comment type="caution">
    <text evidence="1">The sequence shown here is derived from an EMBL/GenBank/DDBJ whole genome shotgun (WGS) entry which is preliminary data.</text>
</comment>
<dbReference type="EMBL" id="JAECZB010000097">
    <property type="protein sequence ID" value="MBH8555807.1"/>
    <property type="molecule type" value="Genomic_DNA"/>
</dbReference>